<keyword evidence="1" id="KW-0812">Transmembrane</keyword>
<dbReference type="PIRSF" id="PIRSF033239">
    <property type="entry name" value="ExoD"/>
    <property type="match status" value="1"/>
</dbReference>
<protein>
    <submittedName>
        <fullName evidence="2">Exopolysaccharide biosynthesis protein</fullName>
    </submittedName>
</protein>
<evidence type="ECO:0000313" key="2">
    <source>
        <dbReference type="EMBL" id="RII00779.1"/>
    </source>
</evidence>
<feature type="transmembrane region" description="Helical" evidence="1">
    <location>
        <begin position="75"/>
        <end position="108"/>
    </location>
</feature>
<reference evidence="2 3" key="1">
    <citation type="submission" date="2018-08" db="EMBL/GenBank/DDBJ databases">
        <title>Draft genome of candidate division NPL-UPA2 bacterium Unc8 that adapted to ultra-basic serpentinizing groundwater.</title>
        <authorList>
            <person name="Ishii S."/>
            <person name="Suzuki S."/>
            <person name="Nealson K.H."/>
        </authorList>
    </citation>
    <scope>NUCLEOTIDE SEQUENCE [LARGE SCALE GENOMIC DNA]</scope>
    <source>
        <strain evidence="2">Unc8</strain>
    </source>
</reference>
<feature type="transmembrane region" description="Helical" evidence="1">
    <location>
        <begin position="153"/>
        <end position="174"/>
    </location>
</feature>
<evidence type="ECO:0000256" key="1">
    <source>
        <dbReference type="SAM" id="Phobius"/>
    </source>
</evidence>
<dbReference type="Proteomes" id="UP000266287">
    <property type="component" value="Unassembled WGS sequence"/>
</dbReference>
<sequence length="226" mass="25030">MKKASKHCTRPLSGRKPLENLKNTDSNTAIAKKRLSEEIEELLEQLPLKIGSGERTITIGEFIEHISSRGFEVALLLFSLPVAFPAPAIGHATLLGPLIILFGVQMIIGRDSLWLPRWICLRSVPVKFISFLKKKGLPFLKRVEERLGRGKKLVLQRTLHIPIGLVVVAMGLIMMIPIPFTNTIPALIVFILSLGLIANNDLLVLFSLIAGASLPIFFLIIITFII</sequence>
<feature type="transmembrane region" description="Helical" evidence="1">
    <location>
        <begin position="205"/>
        <end position="225"/>
    </location>
</feature>
<dbReference type="EMBL" id="NDHY01000002">
    <property type="protein sequence ID" value="RII00779.1"/>
    <property type="molecule type" value="Genomic_DNA"/>
</dbReference>
<comment type="caution">
    <text evidence="2">The sequence shown here is derived from an EMBL/GenBank/DDBJ whole genome shotgun (WGS) entry which is preliminary data.</text>
</comment>
<name>A0A399FZC5_UNCN2</name>
<organism evidence="2 3">
    <name type="scientific">candidate division NPL-UPA2 bacterium Unc8</name>
    <dbReference type="NCBI Taxonomy" id="1980939"/>
    <lineage>
        <taxon>Bacteria</taxon>
    </lineage>
</organism>
<proteinExistence type="predicted"/>
<dbReference type="AlphaFoldDB" id="A0A399FZC5"/>
<evidence type="ECO:0000313" key="3">
    <source>
        <dbReference type="Proteomes" id="UP000266287"/>
    </source>
</evidence>
<dbReference type="PANTHER" id="PTHR41795:SF1">
    <property type="entry name" value="EXOPOLYSACCHARIDE SYNTHESIS PROTEIN"/>
    <property type="match status" value="1"/>
</dbReference>
<gene>
    <name evidence="2" type="ORF">B9J77_01840</name>
</gene>
<dbReference type="PANTHER" id="PTHR41795">
    <property type="entry name" value="EXOPOLYSACCHARIDE SYNTHESIS PROTEIN"/>
    <property type="match status" value="1"/>
</dbReference>
<keyword evidence="1" id="KW-1133">Transmembrane helix</keyword>
<keyword evidence="1" id="KW-0472">Membrane</keyword>
<accession>A0A399FZC5</accession>
<dbReference type="Pfam" id="PF06055">
    <property type="entry name" value="ExoD"/>
    <property type="match status" value="1"/>
</dbReference>
<dbReference type="InterPro" id="IPR010331">
    <property type="entry name" value="ExoD"/>
</dbReference>